<dbReference type="Pfam" id="PF13806">
    <property type="entry name" value="Rieske_2"/>
    <property type="match status" value="1"/>
</dbReference>
<feature type="domain" description="Rieske-like [2Fe-2S]" evidence="3">
    <location>
        <begin position="5"/>
        <end position="109"/>
    </location>
</feature>
<dbReference type="InterPro" id="IPR012748">
    <property type="entry name" value="Rieske-like_NirD"/>
</dbReference>
<dbReference type="PROSITE" id="PS51300">
    <property type="entry name" value="NIRD"/>
    <property type="match status" value="1"/>
</dbReference>
<evidence type="ECO:0000313" key="5">
    <source>
        <dbReference type="Proteomes" id="UP000186895"/>
    </source>
</evidence>
<dbReference type="PANTHER" id="PTHR40562">
    <property type="match status" value="1"/>
</dbReference>
<evidence type="ECO:0000313" key="4">
    <source>
        <dbReference type="EMBL" id="SIP94568.1"/>
    </source>
</evidence>
<accession>A0A1N6NQZ6</accession>
<sequence length="112" mass="12282">MSTIKWQDICAREDLVPGSGVAVKLANTAAALYWPAPESPQLFAMAHKDPFSQAEVLAWGLLCEASGEWSVAAPLYKQHFRLSDGVCLEQPEVVLPTWPVRFNGERVEVGLS</sequence>
<dbReference type="GO" id="GO:0009344">
    <property type="term" value="C:nitrite reductase complex [NAD(P)H]"/>
    <property type="evidence" value="ECO:0007669"/>
    <property type="project" value="TreeGrafter"/>
</dbReference>
<dbReference type="Gene3D" id="2.102.10.10">
    <property type="entry name" value="Rieske [2Fe-2S] iron-sulphur domain"/>
    <property type="match status" value="1"/>
</dbReference>
<dbReference type="RefSeq" id="WP_076460540.1">
    <property type="nucleotide sequence ID" value="NZ_FTMN01000001.1"/>
</dbReference>
<dbReference type="STRING" id="49186.SAMN05421647_101503"/>
<dbReference type="InterPro" id="IPR017881">
    <property type="entry name" value="NirD"/>
</dbReference>
<dbReference type="EMBL" id="FTMN01000001">
    <property type="protein sequence ID" value="SIP94568.1"/>
    <property type="molecule type" value="Genomic_DNA"/>
</dbReference>
<keyword evidence="5" id="KW-1185">Reference proteome</keyword>
<dbReference type="InterPro" id="IPR036922">
    <property type="entry name" value="Rieske_2Fe-2S_sf"/>
</dbReference>
<dbReference type="NCBIfam" id="TIGR02378">
    <property type="entry name" value="nirD_assim_sml"/>
    <property type="match status" value="1"/>
</dbReference>
<reference evidence="4 5" key="1">
    <citation type="submission" date="2017-01" db="EMBL/GenBank/DDBJ databases">
        <authorList>
            <person name="Mah S.A."/>
            <person name="Swanson W.J."/>
            <person name="Moy G.W."/>
            <person name="Vacquier V.D."/>
        </authorList>
    </citation>
    <scope>NUCLEOTIDE SEQUENCE [LARGE SCALE GENOMIC DNA]</scope>
    <source>
        <strain evidence="4 5">DSM 7027</strain>
    </source>
</reference>
<dbReference type="GO" id="GO:0042128">
    <property type="term" value="P:nitrate assimilation"/>
    <property type="evidence" value="ECO:0007669"/>
    <property type="project" value="UniProtKB-KW"/>
</dbReference>
<name>A0A1N6NQZ6_9GAMM</name>
<organism evidence="4 5">
    <name type="scientific">Marinobacterium stanieri</name>
    <dbReference type="NCBI Taxonomy" id="49186"/>
    <lineage>
        <taxon>Bacteria</taxon>
        <taxon>Pseudomonadati</taxon>
        <taxon>Pseudomonadota</taxon>
        <taxon>Gammaproteobacteria</taxon>
        <taxon>Oceanospirillales</taxon>
        <taxon>Oceanospirillaceae</taxon>
        <taxon>Marinobacterium</taxon>
    </lineage>
</organism>
<dbReference type="GO" id="GO:0051537">
    <property type="term" value="F:2 iron, 2 sulfur cluster binding"/>
    <property type="evidence" value="ECO:0007669"/>
    <property type="project" value="InterPro"/>
</dbReference>
<keyword evidence="2" id="KW-0534">Nitrate assimilation</keyword>
<gene>
    <name evidence="4" type="ORF">SAMN05421647_101503</name>
</gene>
<dbReference type="GO" id="GO:0008942">
    <property type="term" value="F:nitrite reductase [NAD(P)H] activity"/>
    <property type="evidence" value="ECO:0007669"/>
    <property type="project" value="InterPro"/>
</dbReference>
<dbReference type="eggNOG" id="COG2146">
    <property type="taxonomic scope" value="Bacteria"/>
</dbReference>
<evidence type="ECO:0000259" key="3">
    <source>
        <dbReference type="Pfam" id="PF13806"/>
    </source>
</evidence>
<evidence type="ECO:0000256" key="1">
    <source>
        <dbReference type="ARBA" id="ARBA00023002"/>
    </source>
</evidence>
<protein>
    <submittedName>
        <fullName evidence="4">Nitrite reductase (NADH) small subunit</fullName>
    </submittedName>
</protein>
<dbReference type="AlphaFoldDB" id="A0A1N6NQZ6"/>
<dbReference type="SUPFAM" id="SSF50022">
    <property type="entry name" value="ISP domain"/>
    <property type="match status" value="1"/>
</dbReference>
<keyword evidence="1" id="KW-0560">Oxidoreductase</keyword>
<dbReference type="Proteomes" id="UP000186895">
    <property type="component" value="Unassembled WGS sequence"/>
</dbReference>
<dbReference type="PANTHER" id="PTHR40562:SF1">
    <property type="entry name" value="NITRITE REDUCTASE (NADH) SMALL SUBUNIT"/>
    <property type="match status" value="1"/>
</dbReference>
<evidence type="ECO:0000256" key="2">
    <source>
        <dbReference type="ARBA" id="ARBA00023063"/>
    </source>
</evidence>
<proteinExistence type="predicted"/>